<comment type="caution">
    <text evidence="1">The sequence shown here is derived from an EMBL/GenBank/DDBJ whole genome shotgun (WGS) entry which is preliminary data.</text>
</comment>
<evidence type="ECO:0000313" key="2">
    <source>
        <dbReference type="Proteomes" id="UP001428341"/>
    </source>
</evidence>
<accession>A0AAP0LJZ5</accession>
<sequence>MTILEKVTYLFDAILAKSLAIKFFSLGIYTISISTKNFFNSLSFLRVRLEKMARYPYLIPLIIGEFNYQISDSLYFVRGAMSINDVKLDILVHDFVDGRIIFACAGRFIVGVRMVSALSEGFTVAEEMVSTLLGRFYEGEEMVSSLLGVFSVCGLGNDEFP</sequence>
<reference evidence="1 2" key="1">
    <citation type="submission" date="2024-05" db="EMBL/GenBank/DDBJ databases">
        <title>Haplotype-resolved chromosome-level genome assembly of Huyou (Citrus changshanensis).</title>
        <authorList>
            <person name="Miao C."/>
            <person name="Chen W."/>
            <person name="Wu Y."/>
            <person name="Wang L."/>
            <person name="Zhao S."/>
            <person name="Grierson D."/>
            <person name="Xu C."/>
            <person name="Chen K."/>
        </authorList>
    </citation>
    <scope>NUCLEOTIDE SEQUENCE [LARGE SCALE GENOMIC DNA]</scope>
    <source>
        <strain evidence="1">01-14</strain>
        <tissue evidence="1">Leaf</tissue>
    </source>
</reference>
<dbReference type="AlphaFoldDB" id="A0AAP0LJZ5"/>
<dbReference type="Proteomes" id="UP001428341">
    <property type="component" value="Unassembled WGS sequence"/>
</dbReference>
<gene>
    <name evidence="1" type="ORF">WN944_027019</name>
</gene>
<name>A0AAP0LJZ5_9ROSI</name>
<proteinExistence type="predicted"/>
<protein>
    <submittedName>
        <fullName evidence="1">Uncharacterized protein</fullName>
    </submittedName>
</protein>
<keyword evidence="2" id="KW-1185">Reference proteome</keyword>
<organism evidence="1 2">
    <name type="scientific">Citrus x changshan-huyou</name>
    <dbReference type="NCBI Taxonomy" id="2935761"/>
    <lineage>
        <taxon>Eukaryota</taxon>
        <taxon>Viridiplantae</taxon>
        <taxon>Streptophyta</taxon>
        <taxon>Embryophyta</taxon>
        <taxon>Tracheophyta</taxon>
        <taxon>Spermatophyta</taxon>
        <taxon>Magnoliopsida</taxon>
        <taxon>eudicotyledons</taxon>
        <taxon>Gunneridae</taxon>
        <taxon>Pentapetalae</taxon>
        <taxon>rosids</taxon>
        <taxon>malvids</taxon>
        <taxon>Sapindales</taxon>
        <taxon>Rutaceae</taxon>
        <taxon>Aurantioideae</taxon>
        <taxon>Citrus</taxon>
    </lineage>
</organism>
<dbReference type="EMBL" id="JBCGBO010000025">
    <property type="protein sequence ID" value="KAK9175015.1"/>
    <property type="molecule type" value="Genomic_DNA"/>
</dbReference>
<evidence type="ECO:0000313" key="1">
    <source>
        <dbReference type="EMBL" id="KAK9175015.1"/>
    </source>
</evidence>